<sequence>MEHDKDVVEFKAYEQGLQLVKIDDVQQHRMQNDLLTWNNDTGLSLNNGDDGLSLVKPAPSFRFKQLDNDTDLNHSPTERQKQEHMDYLIKSSRRQMSLRLHQGRVELAGCGDEYGYDDFNILPGAKSQSHSSSDEVVHFLGPAEDIKTLFKMPYSHNRVSLAIHRVGNTLVVDGDIDEKDLPKGFDACNEVLQINHSQPKSSESYLPSSPSLYENFIYQSTQTMTPHSTPAVSETQGQLSPDVKSRSTIQNKDKRQFPNVIPTFERTFKWTFHDMKMILGSDVQLFSNKDHPAVSLKLHDMDKDMSLCTALDYYLDNVIANIPELAICLHSKGYVRGYQLIQTRDIPFLNGASQPLFDIQDVNMNATMLLKFLQQNCSEANGTYWLMLSQGKQRKWKYMMAMLCYRFASRAARLITSTMETPTLQFRLRLRQRELLATCLDLLEEIRRDESRSKARDSICATVAEQMADTYLREIGLGLTSSEKIDALVKAKQHLTHSIRVLEDCHSEHVRERDGKALPDVEDSTNDEEDDVGSFVEEEILRLKLKHSTTCMHLATVYMETEMHNKMLSAMHDSCMFIPASVIPNPKHPMSMVNEKSFFQQIVEDLDFGGVASTKTPKSVLKSCVNMEECRACILETIGDVASIMNHEDASICQSLFTTFSIVSGEIIPEEFYGDVLEKTFREFQSLHNYSKPLGATLRERLLNLAFFSYLRALDPQVNAELILMKKLGNTCNELGKYFLLSKDLSRAYLWFEGGSLIFNAVEDDVNVAMLYANLANLHKVMADKDPRNAQNHYNKAISLCQEAQILLKHCKASVELHNKVNGELALTYLVWAVNLSTKEHDNSSLVLEKFNKALNIYVEVGDKRQIAATHYQMATYYSHRVTNGSVKQRLELARRHYEKSLDYFGSVEVGKTFVIIHVELAHLYASSNKVQDIEHAVLVILNTYDVFKKIHELPSSEQDALIALAPNILIKLQGYLMQIIRATSSKAMQSKTVMFKEMYRETIYKTDEPLSQILLALRNLYR</sequence>
<evidence type="ECO:0000313" key="4">
    <source>
        <dbReference type="EMBL" id="KAF0736540.1"/>
    </source>
</evidence>
<evidence type="ECO:0000259" key="2">
    <source>
        <dbReference type="Pfam" id="PF23723"/>
    </source>
</evidence>
<feature type="domain" description="EDRF1 TPR repeats region" evidence="2">
    <location>
        <begin position="747"/>
        <end position="958"/>
    </location>
</feature>
<evidence type="ECO:0008006" key="6">
    <source>
        <dbReference type="Google" id="ProtNLM"/>
    </source>
</evidence>
<dbReference type="InterPro" id="IPR011990">
    <property type="entry name" value="TPR-like_helical_dom_sf"/>
</dbReference>
<dbReference type="InterPro" id="IPR056582">
    <property type="entry name" value="EDRF1_N"/>
</dbReference>
<feature type="region of interest" description="Disordered" evidence="1">
    <location>
        <begin position="512"/>
        <end position="531"/>
    </location>
</feature>
<dbReference type="EMBL" id="VJMJ01000089">
    <property type="protein sequence ID" value="KAF0736540.1"/>
    <property type="molecule type" value="Genomic_DNA"/>
</dbReference>
<evidence type="ECO:0000256" key="1">
    <source>
        <dbReference type="SAM" id="MobiDB-lite"/>
    </source>
</evidence>
<dbReference type="Pfam" id="PF23788">
    <property type="entry name" value="EDRF1_N"/>
    <property type="match status" value="2"/>
</dbReference>
<proteinExistence type="predicted"/>
<accession>A0A6G0X930</accession>
<evidence type="ECO:0000313" key="5">
    <source>
        <dbReference type="Proteomes" id="UP000481153"/>
    </source>
</evidence>
<dbReference type="Pfam" id="PF23723">
    <property type="entry name" value="TPR_EDRF1"/>
    <property type="match status" value="1"/>
</dbReference>
<comment type="caution">
    <text evidence="4">The sequence shown here is derived from an EMBL/GenBank/DDBJ whole genome shotgun (WGS) entry which is preliminary data.</text>
</comment>
<name>A0A6G0X930_9STRA</name>
<protein>
    <recommendedName>
        <fullName evidence="6">Erythroid differentiation-related factor 1</fullName>
    </recommendedName>
</protein>
<feature type="region of interest" description="Disordered" evidence="1">
    <location>
        <begin position="225"/>
        <end position="250"/>
    </location>
</feature>
<dbReference type="PANTHER" id="PTHR15000:SF1">
    <property type="entry name" value="ERYTHROID DIFFERENTIATION-RELATED FACTOR 1"/>
    <property type="match status" value="1"/>
</dbReference>
<organism evidence="4 5">
    <name type="scientific">Aphanomyces euteiches</name>
    <dbReference type="NCBI Taxonomy" id="100861"/>
    <lineage>
        <taxon>Eukaryota</taxon>
        <taxon>Sar</taxon>
        <taxon>Stramenopiles</taxon>
        <taxon>Oomycota</taxon>
        <taxon>Saprolegniomycetes</taxon>
        <taxon>Saprolegniales</taxon>
        <taxon>Verrucalvaceae</taxon>
        <taxon>Aphanomyces</taxon>
    </lineage>
</organism>
<feature type="compositionally biased region" description="Acidic residues" evidence="1">
    <location>
        <begin position="520"/>
        <end position="531"/>
    </location>
</feature>
<dbReference type="AlphaFoldDB" id="A0A6G0X930"/>
<keyword evidence="5" id="KW-1185">Reference proteome</keyword>
<feature type="domain" description="EDRF1 N-terminal" evidence="3">
    <location>
        <begin position="137"/>
        <end position="177"/>
    </location>
</feature>
<dbReference type="Proteomes" id="UP000481153">
    <property type="component" value="Unassembled WGS sequence"/>
</dbReference>
<feature type="domain" description="EDRF1 N-terminal" evidence="3">
    <location>
        <begin position="193"/>
        <end position="405"/>
    </location>
</feature>
<dbReference type="Gene3D" id="1.25.40.10">
    <property type="entry name" value="Tetratricopeptide repeat domain"/>
    <property type="match status" value="2"/>
</dbReference>
<feature type="compositionally biased region" description="Polar residues" evidence="1">
    <location>
        <begin position="225"/>
        <end position="239"/>
    </location>
</feature>
<reference evidence="4 5" key="1">
    <citation type="submission" date="2019-07" db="EMBL/GenBank/DDBJ databases">
        <title>Genomics analysis of Aphanomyces spp. identifies a new class of oomycete effector associated with host adaptation.</title>
        <authorList>
            <person name="Gaulin E."/>
        </authorList>
    </citation>
    <scope>NUCLEOTIDE SEQUENCE [LARGE SCALE GENOMIC DNA]</scope>
    <source>
        <strain evidence="4 5">ATCC 201684</strain>
    </source>
</reference>
<dbReference type="SUPFAM" id="SSF48452">
    <property type="entry name" value="TPR-like"/>
    <property type="match status" value="1"/>
</dbReference>
<dbReference type="InterPro" id="IPR056583">
    <property type="entry name" value="EDRF1_TPR"/>
</dbReference>
<evidence type="ECO:0000259" key="3">
    <source>
        <dbReference type="Pfam" id="PF23788"/>
    </source>
</evidence>
<dbReference type="GO" id="GO:0045893">
    <property type="term" value="P:positive regulation of DNA-templated transcription"/>
    <property type="evidence" value="ECO:0007669"/>
    <property type="project" value="TreeGrafter"/>
</dbReference>
<gene>
    <name evidence="4" type="ORF">Ae201684_007550</name>
</gene>
<dbReference type="PANTHER" id="PTHR15000">
    <property type="entry name" value="ERYTHROID DIFFERENTIATION-RELATED FACTOR 1"/>
    <property type="match status" value="1"/>
</dbReference>
<dbReference type="VEuPathDB" id="FungiDB:AeMF1_006318"/>